<name>X1JNB1_9ZZZZ</name>
<feature type="non-terminal residue" evidence="2">
    <location>
        <position position="1"/>
    </location>
</feature>
<dbReference type="EMBL" id="BARV01002734">
    <property type="protein sequence ID" value="GAH95537.1"/>
    <property type="molecule type" value="Genomic_DNA"/>
</dbReference>
<evidence type="ECO:0000259" key="1">
    <source>
        <dbReference type="Pfam" id="PF00144"/>
    </source>
</evidence>
<feature type="domain" description="Beta-lactamase-related" evidence="1">
    <location>
        <begin position="14"/>
        <end position="130"/>
    </location>
</feature>
<dbReference type="SUPFAM" id="SSF56601">
    <property type="entry name" value="beta-lactamase/transpeptidase-like"/>
    <property type="match status" value="1"/>
</dbReference>
<dbReference type="InterPro" id="IPR001466">
    <property type="entry name" value="Beta-lactam-related"/>
</dbReference>
<dbReference type="InterPro" id="IPR050491">
    <property type="entry name" value="AmpC-like"/>
</dbReference>
<comment type="caution">
    <text evidence="2">The sequence shown here is derived from an EMBL/GenBank/DDBJ whole genome shotgun (WGS) entry which is preliminary data.</text>
</comment>
<evidence type="ECO:0000313" key="2">
    <source>
        <dbReference type="EMBL" id="GAH95537.1"/>
    </source>
</evidence>
<dbReference type="PANTHER" id="PTHR46825:SF9">
    <property type="entry name" value="BETA-LACTAMASE-RELATED DOMAIN-CONTAINING PROTEIN"/>
    <property type="match status" value="1"/>
</dbReference>
<organism evidence="2">
    <name type="scientific">marine sediment metagenome</name>
    <dbReference type="NCBI Taxonomy" id="412755"/>
    <lineage>
        <taxon>unclassified sequences</taxon>
        <taxon>metagenomes</taxon>
        <taxon>ecological metagenomes</taxon>
    </lineage>
</organism>
<dbReference type="Pfam" id="PF00144">
    <property type="entry name" value="Beta-lactamase"/>
    <property type="match status" value="1"/>
</dbReference>
<dbReference type="PANTHER" id="PTHR46825">
    <property type="entry name" value="D-ALANYL-D-ALANINE-CARBOXYPEPTIDASE/ENDOPEPTIDASE AMPH"/>
    <property type="match status" value="1"/>
</dbReference>
<sequence length="363" mass="39840">ENRARGYFNGEPLEHFYNSHVGAGSVYSNVLDMANYIKMVLGQGQVEGNRVLRPETIDEMLTLQDVGVALDAVNWLRWGLGWVLTEPELEYAGRICQFTGATIGFTSHIEILLDQQLGVVVSTNSDQQNAVKVACEVGRETLNLAVRDKAGIDPVEPPGPTHSPYASWPQKKLEALAGIYVTEQGYDIINAVPGGLGWTVDGGTPQKLLPLKNGRLAPPDSQEFQIEFTRISGRDVMILHSVHGMPSGSNISGDRYDPVQTPGVWRNRLGKYEITNLYPDDCSRFLPKELSMVPSSIDLAERDGMLVIKYPLQGASIWLVIEPLSDTVALIRGLGNDRGGAVQIVIVNGQEQLQVWGSLYKKS</sequence>
<dbReference type="InterPro" id="IPR012338">
    <property type="entry name" value="Beta-lactam/transpept-like"/>
</dbReference>
<proteinExistence type="predicted"/>
<reference evidence="2" key="1">
    <citation type="journal article" date="2014" name="Front. Microbiol.">
        <title>High frequency of phylogenetically diverse reductive dehalogenase-homologous genes in deep subseafloor sedimentary metagenomes.</title>
        <authorList>
            <person name="Kawai M."/>
            <person name="Futagami T."/>
            <person name="Toyoda A."/>
            <person name="Takaki Y."/>
            <person name="Nishi S."/>
            <person name="Hori S."/>
            <person name="Arai W."/>
            <person name="Tsubouchi T."/>
            <person name="Morono Y."/>
            <person name="Uchiyama I."/>
            <person name="Ito T."/>
            <person name="Fujiyama A."/>
            <person name="Inagaki F."/>
            <person name="Takami H."/>
        </authorList>
    </citation>
    <scope>NUCLEOTIDE SEQUENCE</scope>
    <source>
        <strain evidence="2">Expedition CK06-06</strain>
    </source>
</reference>
<dbReference type="AlphaFoldDB" id="X1JNB1"/>
<protein>
    <recommendedName>
        <fullName evidence="1">Beta-lactamase-related domain-containing protein</fullName>
    </recommendedName>
</protein>
<accession>X1JNB1</accession>
<dbReference type="Gene3D" id="3.40.710.10">
    <property type="entry name" value="DD-peptidase/beta-lactamase superfamily"/>
    <property type="match status" value="1"/>
</dbReference>
<gene>
    <name evidence="2" type="ORF">S06H3_06900</name>
</gene>